<evidence type="ECO:0008006" key="3">
    <source>
        <dbReference type="Google" id="ProtNLM"/>
    </source>
</evidence>
<evidence type="ECO:0000313" key="1">
    <source>
        <dbReference type="EMBL" id="KAK3384173.1"/>
    </source>
</evidence>
<dbReference type="EMBL" id="JAULSN010000001">
    <property type="protein sequence ID" value="KAK3384173.1"/>
    <property type="molecule type" value="Genomic_DNA"/>
</dbReference>
<comment type="caution">
    <text evidence="1">The sequence shown here is derived from an EMBL/GenBank/DDBJ whole genome shotgun (WGS) entry which is preliminary data.</text>
</comment>
<dbReference type="SUPFAM" id="SSF53098">
    <property type="entry name" value="Ribonuclease H-like"/>
    <property type="match status" value="1"/>
</dbReference>
<dbReference type="GO" id="GO:0003676">
    <property type="term" value="F:nucleic acid binding"/>
    <property type="evidence" value="ECO:0007669"/>
    <property type="project" value="InterPro"/>
</dbReference>
<name>A0AAE0TYD8_9PEZI</name>
<dbReference type="InterPro" id="IPR012337">
    <property type="entry name" value="RNaseH-like_sf"/>
</dbReference>
<accession>A0AAE0TYD8</accession>
<dbReference type="Proteomes" id="UP001287356">
    <property type="component" value="Unassembled WGS sequence"/>
</dbReference>
<sequence>MAGLFPTKFKPLSGSAPLLQFSGQRPLYLITRLTLTHDTSTVIVFTGGTCLPVDGLPGSKAGWAFWHGIGPKDEPLVVSGRLETTGPFGDTWAQGRNRAELRAVVGALRFRHWPSDGIRTLVIASSSDHVVETSTNYITTIVEFDYLKRGAGIKDWDLWHTLLFTIRQYQKEGMAVQFWLVPREWNTVAAAGAGKACTQEDAPSVWTDVVGRGPVLTPWVDSVDVPDEYSETEAGSPLQPTSEA</sequence>
<dbReference type="AlphaFoldDB" id="A0AAE0TYD8"/>
<dbReference type="InterPro" id="IPR036397">
    <property type="entry name" value="RNaseH_sf"/>
</dbReference>
<protein>
    <recommendedName>
        <fullName evidence="3">RNase H type-1 domain-containing protein</fullName>
    </recommendedName>
</protein>
<reference evidence="1" key="1">
    <citation type="journal article" date="2023" name="Mol. Phylogenet. Evol.">
        <title>Genome-scale phylogeny and comparative genomics of the fungal order Sordariales.</title>
        <authorList>
            <person name="Hensen N."/>
            <person name="Bonometti L."/>
            <person name="Westerberg I."/>
            <person name="Brannstrom I.O."/>
            <person name="Guillou S."/>
            <person name="Cros-Aarteil S."/>
            <person name="Calhoun S."/>
            <person name="Haridas S."/>
            <person name="Kuo A."/>
            <person name="Mondo S."/>
            <person name="Pangilinan J."/>
            <person name="Riley R."/>
            <person name="LaButti K."/>
            <person name="Andreopoulos B."/>
            <person name="Lipzen A."/>
            <person name="Chen C."/>
            <person name="Yan M."/>
            <person name="Daum C."/>
            <person name="Ng V."/>
            <person name="Clum A."/>
            <person name="Steindorff A."/>
            <person name="Ohm R.A."/>
            <person name="Martin F."/>
            <person name="Silar P."/>
            <person name="Natvig D.O."/>
            <person name="Lalanne C."/>
            <person name="Gautier V."/>
            <person name="Ament-Velasquez S.L."/>
            <person name="Kruys A."/>
            <person name="Hutchinson M.I."/>
            <person name="Powell A.J."/>
            <person name="Barry K."/>
            <person name="Miller A.N."/>
            <person name="Grigoriev I.V."/>
            <person name="Debuchy R."/>
            <person name="Gladieux P."/>
            <person name="Hiltunen Thoren M."/>
            <person name="Johannesson H."/>
        </authorList>
    </citation>
    <scope>NUCLEOTIDE SEQUENCE</scope>
    <source>
        <strain evidence="1">CBS 958.72</strain>
    </source>
</reference>
<dbReference type="Gene3D" id="3.30.420.10">
    <property type="entry name" value="Ribonuclease H-like superfamily/Ribonuclease H"/>
    <property type="match status" value="1"/>
</dbReference>
<evidence type="ECO:0000313" key="2">
    <source>
        <dbReference type="Proteomes" id="UP001287356"/>
    </source>
</evidence>
<proteinExistence type="predicted"/>
<reference evidence="1" key="2">
    <citation type="submission" date="2023-06" db="EMBL/GenBank/DDBJ databases">
        <authorList>
            <consortium name="Lawrence Berkeley National Laboratory"/>
            <person name="Haridas S."/>
            <person name="Hensen N."/>
            <person name="Bonometti L."/>
            <person name="Westerberg I."/>
            <person name="Brannstrom I.O."/>
            <person name="Guillou S."/>
            <person name="Cros-Aarteil S."/>
            <person name="Calhoun S."/>
            <person name="Kuo A."/>
            <person name="Mondo S."/>
            <person name="Pangilinan J."/>
            <person name="Riley R."/>
            <person name="Labutti K."/>
            <person name="Andreopoulos B."/>
            <person name="Lipzen A."/>
            <person name="Chen C."/>
            <person name="Yanf M."/>
            <person name="Daum C."/>
            <person name="Ng V."/>
            <person name="Clum A."/>
            <person name="Steindorff A."/>
            <person name="Ohm R."/>
            <person name="Martin F."/>
            <person name="Silar P."/>
            <person name="Natvig D."/>
            <person name="Lalanne C."/>
            <person name="Gautier V."/>
            <person name="Ament-Velasquez S.L."/>
            <person name="Kruys A."/>
            <person name="Hutchinson M.I."/>
            <person name="Powell A.J."/>
            <person name="Barry K."/>
            <person name="Miller A.N."/>
            <person name="Grigoriev I.V."/>
            <person name="Debuchy R."/>
            <person name="Gladieux P."/>
            <person name="Thoren M.H."/>
            <person name="Johannesson H."/>
        </authorList>
    </citation>
    <scope>NUCLEOTIDE SEQUENCE</scope>
    <source>
        <strain evidence="1">CBS 958.72</strain>
    </source>
</reference>
<keyword evidence="2" id="KW-1185">Reference proteome</keyword>
<gene>
    <name evidence="1" type="ORF">B0T24DRAFT_74196</name>
</gene>
<organism evidence="1 2">
    <name type="scientific">Lasiosphaeria ovina</name>
    <dbReference type="NCBI Taxonomy" id="92902"/>
    <lineage>
        <taxon>Eukaryota</taxon>
        <taxon>Fungi</taxon>
        <taxon>Dikarya</taxon>
        <taxon>Ascomycota</taxon>
        <taxon>Pezizomycotina</taxon>
        <taxon>Sordariomycetes</taxon>
        <taxon>Sordariomycetidae</taxon>
        <taxon>Sordariales</taxon>
        <taxon>Lasiosphaeriaceae</taxon>
        <taxon>Lasiosphaeria</taxon>
    </lineage>
</organism>